<reference evidence="4 5" key="1">
    <citation type="submission" date="2020-06" db="EMBL/GenBank/DDBJ databases">
        <title>Transcriptomic and genomic resources for Thalictrum thalictroides and T. hernandezii: Facilitating candidate gene discovery in an emerging model plant lineage.</title>
        <authorList>
            <person name="Arias T."/>
            <person name="Riano-Pachon D.M."/>
            <person name="Di Stilio V.S."/>
        </authorList>
    </citation>
    <scope>NUCLEOTIDE SEQUENCE [LARGE SCALE GENOMIC DNA]</scope>
    <source>
        <strain evidence="5">cv. WT478/WT964</strain>
        <tissue evidence="4">Leaves</tissue>
    </source>
</reference>
<keyword evidence="1" id="KW-0479">Metal-binding</keyword>
<evidence type="ECO:0000313" key="4">
    <source>
        <dbReference type="EMBL" id="KAF5196139.1"/>
    </source>
</evidence>
<dbReference type="GO" id="GO:0003676">
    <property type="term" value="F:nucleic acid binding"/>
    <property type="evidence" value="ECO:0007669"/>
    <property type="project" value="InterPro"/>
</dbReference>
<keyword evidence="1" id="KW-0862">Zinc</keyword>
<accession>A0A7J6WFE7</accession>
<organism evidence="4 5">
    <name type="scientific">Thalictrum thalictroides</name>
    <name type="common">Rue-anemone</name>
    <name type="synonym">Anemone thalictroides</name>
    <dbReference type="NCBI Taxonomy" id="46969"/>
    <lineage>
        <taxon>Eukaryota</taxon>
        <taxon>Viridiplantae</taxon>
        <taxon>Streptophyta</taxon>
        <taxon>Embryophyta</taxon>
        <taxon>Tracheophyta</taxon>
        <taxon>Spermatophyta</taxon>
        <taxon>Magnoliopsida</taxon>
        <taxon>Ranunculales</taxon>
        <taxon>Ranunculaceae</taxon>
        <taxon>Thalictroideae</taxon>
        <taxon>Thalictrum</taxon>
    </lineage>
</organism>
<keyword evidence="5" id="KW-1185">Reference proteome</keyword>
<evidence type="ECO:0000259" key="3">
    <source>
        <dbReference type="PROSITE" id="PS50158"/>
    </source>
</evidence>
<dbReference type="GO" id="GO:0008270">
    <property type="term" value="F:zinc ion binding"/>
    <property type="evidence" value="ECO:0007669"/>
    <property type="project" value="UniProtKB-KW"/>
</dbReference>
<dbReference type="EMBL" id="JABWDY010016402">
    <property type="protein sequence ID" value="KAF5196139.1"/>
    <property type="molecule type" value="Genomic_DNA"/>
</dbReference>
<comment type="caution">
    <text evidence="4">The sequence shown here is derived from an EMBL/GenBank/DDBJ whole genome shotgun (WGS) entry which is preliminary data.</text>
</comment>
<evidence type="ECO:0000256" key="1">
    <source>
        <dbReference type="PROSITE-ProRule" id="PRU00047"/>
    </source>
</evidence>
<dbReference type="AlphaFoldDB" id="A0A7J6WFE7"/>
<protein>
    <recommendedName>
        <fullName evidence="3">CCHC-type domain-containing protein</fullName>
    </recommendedName>
</protein>
<feature type="region of interest" description="Disordered" evidence="2">
    <location>
        <begin position="109"/>
        <end position="142"/>
    </location>
</feature>
<evidence type="ECO:0000256" key="2">
    <source>
        <dbReference type="SAM" id="MobiDB-lite"/>
    </source>
</evidence>
<dbReference type="InterPro" id="IPR001878">
    <property type="entry name" value="Znf_CCHC"/>
</dbReference>
<dbReference type="Pfam" id="PF00098">
    <property type="entry name" value="zf-CCHC"/>
    <property type="match status" value="1"/>
</dbReference>
<feature type="compositionally biased region" description="Basic and acidic residues" evidence="2">
    <location>
        <begin position="8"/>
        <end position="70"/>
    </location>
</feature>
<gene>
    <name evidence="4" type="ORF">FRX31_014275</name>
</gene>
<dbReference type="PROSITE" id="PS50158">
    <property type="entry name" value="ZF_CCHC"/>
    <property type="match status" value="1"/>
</dbReference>
<sequence length="142" mass="16237">MSLALRMEQLEKEFRDSRVKTKPMDHGKNSRAPYDGKDIGRGNDRHRGNDRPRDNNGRGDYKPRGNDKQNDYQGRQGQRDRARPPAPPQDQGVMAALCWECRQPGHYARECPQRQQRPGGHDRRPPPAGRVYVALPGADDVR</sequence>
<proteinExistence type="predicted"/>
<dbReference type="SMART" id="SM00343">
    <property type="entry name" value="ZnF_C2HC"/>
    <property type="match status" value="1"/>
</dbReference>
<dbReference type="InterPro" id="IPR036875">
    <property type="entry name" value="Znf_CCHC_sf"/>
</dbReference>
<feature type="domain" description="CCHC-type" evidence="3">
    <location>
        <begin position="98"/>
        <end position="113"/>
    </location>
</feature>
<keyword evidence="1" id="KW-0863">Zinc-finger</keyword>
<dbReference type="SUPFAM" id="SSF57756">
    <property type="entry name" value="Retrovirus zinc finger-like domains"/>
    <property type="match status" value="1"/>
</dbReference>
<feature type="non-terminal residue" evidence="4">
    <location>
        <position position="1"/>
    </location>
</feature>
<feature type="region of interest" description="Disordered" evidence="2">
    <location>
        <begin position="1"/>
        <end position="91"/>
    </location>
</feature>
<dbReference type="Proteomes" id="UP000554482">
    <property type="component" value="Unassembled WGS sequence"/>
</dbReference>
<name>A0A7J6WFE7_THATH</name>
<evidence type="ECO:0000313" key="5">
    <source>
        <dbReference type="Proteomes" id="UP000554482"/>
    </source>
</evidence>
<dbReference type="Gene3D" id="4.10.60.10">
    <property type="entry name" value="Zinc finger, CCHC-type"/>
    <property type="match status" value="1"/>
</dbReference>